<dbReference type="GO" id="GO:0030288">
    <property type="term" value="C:outer membrane-bounded periplasmic space"/>
    <property type="evidence" value="ECO:0007669"/>
    <property type="project" value="TreeGrafter"/>
</dbReference>
<dbReference type="Proteomes" id="UP000251213">
    <property type="component" value="Unassembled WGS sequence"/>
</dbReference>
<dbReference type="PANTHER" id="PTHR30404">
    <property type="entry name" value="N-ACETYLMURAMOYL-L-ALANINE AMIDASE"/>
    <property type="match status" value="1"/>
</dbReference>
<dbReference type="Gene3D" id="3.40.630.40">
    <property type="entry name" value="Zn-dependent exopeptidases"/>
    <property type="match status" value="1"/>
</dbReference>
<dbReference type="CDD" id="cd02696">
    <property type="entry name" value="MurNAc-LAA"/>
    <property type="match status" value="1"/>
</dbReference>
<dbReference type="EMBL" id="QJKK01000001">
    <property type="protein sequence ID" value="RAL27021.1"/>
    <property type="molecule type" value="Genomic_DNA"/>
</dbReference>
<keyword evidence="4" id="KW-1185">Reference proteome</keyword>
<dbReference type="InterPro" id="IPR050695">
    <property type="entry name" value="N-acetylmuramoyl_amidase_3"/>
</dbReference>
<reference evidence="3 4" key="2">
    <citation type="submission" date="2018-06" db="EMBL/GenBank/DDBJ databases">
        <authorList>
            <person name="Zhirakovskaya E."/>
        </authorList>
    </citation>
    <scope>NUCLEOTIDE SEQUENCE [LARGE SCALE GENOMIC DNA]</scope>
    <source>
        <strain evidence="3 4">FBKL4.011</strain>
    </source>
</reference>
<dbReference type="SMART" id="SM00646">
    <property type="entry name" value="Ami_3"/>
    <property type="match status" value="1"/>
</dbReference>
<dbReference type="Pfam" id="PF01520">
    <property type="entry name" value="Amidase_3"/>
    <property type="match status" value="1"/>
</dbReference>
<dbReference type="OrthoDB" id="9763643at2"/>
<dbReference type="RefSeq" id="WP_113657626.1">
    <property type="nucleotide sequence ID" value="NZ_KZ845663.1"/>
</dbReference>
<sequence length="198" mass="22358">MTKKLVIDPGHGGSDSGAVNGSYQEKNFTLDIALAVHDYLQNHYMVELFMTRKTDKTLSLKQRTDYANQKQADYFISIHINAGGGTGWESYIWNGPVNQTTIDAQNIIHNTVMNEIGPKYQVKDRGKKRADFYVLRETIMPAILLENLFIDTTNDLHLLIDNQFITDLSCTIGEGLAQALSLDKKTLPKDQDHTQDRP</sequence>
<keyword evidence="1" id="KW-0378">Hydrolase</keyword>
<evidence type="ECO:0000259" key="2">
    <source>
        <dbReference type="SMART" id="SM00646"/>
    </source>
</evidence>
<gene>
    <name evidence="3" type="ORF">DL897_03010</name>
</gene>
<evidence type="ECO:0000313" key="4">
    <source>
        <dbReference type="Proteomes" id="UP000251213"/>
    </source>
</evidence>
<dbReference type="GO" id="GO:0009253">
    <property type="term" value="P:peptidoglycan catabolic process"/>
    <property type="evidence" value="ECO:0007669"/>
    <property type="project" value="InterPro"/>
</dbReference>
<comment type="caution">
    <text evidence="3">The sequence shown here is derived from an EMBL/GenBank/DDBJ whole genome shotgun (WGS) entry which is preliminary data.</text>
</comment>
<dbReference type="AlphaFoldDB" id="A0A364K9P9"/>
<dbReference type="SUPFAM" id="SSF53187">
    <property type="entry name" value="Zn-dependent exopeptidases"/>
    <property type="match status" value="1"/>
</dbReference>
<reference evidence="3 4" key="1">
    <citation type="submission" date="2018-06" db="EMBL/GenBank/DDBJ databases">
        <title>Thermoflavimicrobium daqus sp. nov., a thermophilic microbe isolated from Moutai-flavour Daqu.</title>
        <authorList>
            <person name="Wang X."/>
            <person name="Zhou H."/>
        </authorList>
    </citation>
    <scope>NUCLEOTIDE SEQUENCE [LARGE SCALE GENOMIC DNA]</scope>
    <source>
        <strain evidence="3 4">FBKL4.011</strain>
    </source>
</reference>
<proteinExistence type="predicted"/>
<feature type="domain" description="MurNAc-LAA" evidence="2">
    <location>
        <begin position="64"/>
        <end position="177"/>
    </location>
</feature>
<accession>A0A364K9P9</accession>
<dbReference type="InterPro" id="IPR002508">
    <property type="entry name" value="MurNAc-LAA_cat"/>
</dbReference>
<name>A0A364K9P9_9BACL</name>
<dbReference type="PANTHER" id="PTHR30404:SF0">
    <property type="entry name" value="N-ACETYLMURAMOYL-L-ALANINE AMIDASE AMIC"/>
    <property type="match status" value="1"/>
</dbReference>
<protein>
    <submittedName>
        <fullName evidence="3">N-acetylmuramoyl-L-alanine amidase</fullName>
    </submittedName>
</protein>
<organism evidence="3 4">
    <name type="scientific">Thermoflavimicrobium daqui</name>
    <dbReference type="NCBI Taxonomy" id="2137476"/>
    <lineage>
        <taxon>Bacteria</taxon>
        <taxon>Bacillati</taxon>
        <taxon>Bacillota</taxon>
        <taxon>Bacilli</taxon>
        <taxon>Bacillales</taxon>
        <taxon>Thermoactinomycetaceae</taxon>
        <taxon>Thermoflavimicrobium</taxon>
    </lineage>
</organism>
<evidence type="ECO:0000256" key="1">
    <source>
        <dbReference type="ARBA" id="ARBA00022801"/>
    </source>
</evidence>
<evidence type="ECO:0000313" key="3">
    <source>
        <dbReference type="EMBL" id="RAL27021.1"/>
    </source>
</evidence>
<dbReference type="GO" id="GO:0008745">
    <property type="term" value="F:N-acetylmuramoyl-L-alanine amidase activity"/>
    <property type="evidence" value="ECO:0007669"/>
    <property type="project" value="InterPro"/>
</dbReference>